<organism evidence="1 2">
    <name type="scientific">Pseudoneurospora amorphoporcata</name>
    <dbReference type="NCBI Taxonomy" id="241081"/>
    <lineage>
        <taxon>Eukaryota</taxon>
        <taxon>Fungi</taxon>
        <taxon>Dikarya</taxon>
        <taxon>Ascomycota</taxon>
        <taxon>Pezizomycotina</taxon>
        <taxon>Sordariomycetes</taxon>
        <taxon>Sordariomycetidae</taxon>
        <taxon>Sordariales</taxon>
        <taxon>Sordariaceae</taxon>
        <taxon>Pseudoneurospora</taxon>
    </lineage>
</organism>
<evidence type="ECO:0000313" key="1">
    <source>
        <dbReference type="EMBL" id="KAK3946940.1"/>
    </source>
</evidence>
<protein>
    <submittedName>
        <fullName evidence="1">Uncharacterized protein</fullName>
    </submittedName>
</protein>
<feature type="non-terminal residue" evidence="1">
    <location>
        <position position="65"/>
    </location>
</feature>
<name>A0AAN6SAY6_9PEZI</name>
<evidence type="ECO:0000313" key="2">
    <source>
        <dbReference type="Proteomes" id="UP001303222"/>
    </source>
</evidence>
<accession>A0AAN6SAY6</accession>
<gene>
    <name evidence="1" type="ORF">QBC32DRAFT_175357</name>
</gene>
<keyword evidence="2" id="KW-1185">Reference proteome</keyword>
<reference evidence="1" key="2">
    <citation type="submission" date="2023-06" db="EMBL/GenBank/DDBJ databases">
        <authorList>
            <consortium name="Lawrence Berkeley National Laboratory"/>
            <person name="Mondo S.J."/>
            <person name="Hensen N."/>
            <person name="Bonometti L."/>
            <person name="Westerberg I."/>
            <person name="Brannstrom I.O."/>
            <person name="Guillou S."/>
            <person name="Cros-Aarteil S."/>
            <person name="Calhoun S."/>
            <person name="Haridas S."/>
            <person name="Kuo A."/>
            <person name="Pangilinan J."/>
            <person name="Riley R."/>
            <person name="Labutti K."/>
            <person name="Andreopoulos B."/>
            <person name="Lipzen A."/>
            <person name="Chen C."/>
            <person name="Yanf M."/>
            <person name="Daum C."/>
            <person name="Ng V."/>
            <person name="Clum A."/>
            <person name="Steindorff A."/>
            <person name="Ohm R."/>
            <person name="Martin F."/>
            <person name="Silar P."/>
            <person name="Natvig D."/>
            <person name="Lalanne C."/>
            <person name="Gautier V."/>
            <person name="Ament-Velasquez S.L."/>
            <person name="Kruys A."/>
            <person name="Hutchinson M.I."/>
            <person name="Powell A.J."/>
            <person name="Barry K."/>
            <person name="Miller A.N."/>
            <person name="Grigoriev I.V."/>
            <person name="Debuchy R."/>
            <person name="Gladieux P."/>
            <person name="Thoren M.H."/>
            <person name="Johannesson H."/>
        </authorList>
    </citation>
    <scope>NUCLEOTIDE SEQUENCE</scope>
    <source>
        <strain evidence="1">CBS 626.80</strain>
    </source>
</reference>
<feature type="non-terminal residue" evidence="1">
    <location>
        <position position="1"/>
    </location>
</feature>
<dbReference type="AlphaFoldDB" id="A0AAN6SAY6"/>
<proteinExistence type="predicted"/>
<dbReference type="Proteomes" id="UP001303222">
    <property type="component" value="Unassembled WGS sequence"/>
</dbReference>
<dbReference type="EMBL" id="MU859465">
    <property type="protein sequence ID" value="KAK3946940.1"/>
    <property type="molecule type" value="Genomic_DNA"/>
</dbReference>
<sequence length="65" mass="7545">IALAGIVKAIENCVGLIYVAGTWMEFWPFDLLWVWHRDVPMSERIACGINLLFWSWASTEGRKEF</sequence>
<reference evidence="1" key="1">
    <citation type="journal article" date="2023" name="Mol. Phylogenet. Evol.">
        <title>Genome-scale phylogeny and comparative genomics of the fungal order Sordariales.</title>
        <authorList>
            <person name="Hensen N."/>
            <person name="Bonometti L."/>
            <person name="Westerberg I."/>
            <person name="Brannstrom I.O."/>
            <person name="Guillou S."/>
            <person name="Cros-Aarteil S."/>
            <person name="Calhoun S."/>
            <person name="Haridas S."/>
            <person name="Kuo A."/>
            <person name="Mondo S."/>
            <person name="Pangilinan J."/>
            <person name="Riley R."/>
            <person name="LaButti K."/>
            <person name="Andreopoulos B."/>
            <person name="Lipzen A."/>
            <person name="Chen C."/>
            <person name="Yan M."/>
            <person name="Daum C."/>
            <person name="Ng V."/>
            <person name="Clum A."/>
            <person name="Steindorff A."/>
            <person name="Ohm R.A."/>
            <person name="Martin F."/>
            <person name="Silar P."/>
            <person name="Natvig D.O."/>
            <person name="Lalanne C."/>
            <person name="Gautier V."/>
            <person name="Ament-Velasquez S.L."/>
            <person name="Kruys A."/>
            <person name="Hutchinson M.I."/>
            <person name="Powell A.J."/>
            <person name="Barry K."/>
            <person name="Miller A.N."/>
            <person name="Grigoriev I.V."/>
            <person name="Debuchy R."/>
            <person name="Gladieux P."/>
            <person name="Hiltunen Thoren M."/>
            <person name="Johannesson H."/>
        </authorList>
    </citation>
    <scope>NUCLEOTIDE SEQUENCE</scope>
    <source>
        <strain evidence="1">CBS 626.80</strain>
    </source>
</reference>
<comment type="caution">
    <text evidence="1">The sequence shown here is derived from an EMBL/GenBank/DDBJ whole genome shotgun (WGS) entry which is preliminary data.</text>
</comment>